<dbReference type="OrthoDB" id="5919045at2"/>
<gene>
    <name evidence="2" type="ORF">OCA8868_03049</name>
</gene>
<proteinExistence type="predicted"/>
<protein>
    <submittedName>
        <fullName evidence="2">Uncharacterized protein</fullName>
    </submittedName>
</protein>
<dbReference type="RefSeq" id="WP_093997397.1">
    <property type="nucleotide sequence ID" value="NZ_FXYD01000005.1"/>
</dbReference>
<sequence>MGKVDFKDALVGGLVLAVAVLFAALDSPNAIGLAAFWNKFGSLFVSLAAFLFAYWLALSATKTAMDMQRRTKLAEFRQSWINEFRKDVAELISLSDPIEETAERTRKRNLVVAKIRLRLNPKGSLEDEIRKTVANIALSESGDDFIASANDLTELVNTYLKTEWDVIKMELAGNK</sequence>
<accession>A0A238KP77</accession>
<evidence type="ECO:0000256" key="1">
    <source>
        <dbReference type="SAM" id="Phobius"/>
    </source>
</evidence>
<name>A0A238KP77_9RHOB</name>
<keyword evidence="3" id="KW-1185">Reference proteome</keyword>
<dbReference type="EMBL" id="FXYD01000005">
    <property type="protein sequence ID" value="SMX43836.1"/>
    <property type="molecule type" value="Genomic_DNA"/>
</dbReference>
<keyword evidence="1" id="KW-0812">Transmembrane</keyword>
<evidence type="ECO:0000313" key="3">
    <source>
        <dbReference type="Proteomes" id="UP000203464"/>
    </source>
</evidence>
<dbReference type="Proteomes" id="UP000203464">
    <property type="component" value="Unassembled WGS sequence"/>
</dbReference>
<keyword evidence="1" id="KW-0472">Membrane</keyword>
<organism evidence="2 3">
    <name type="scientific">Octadecabacter ascidiaceicola</name>
    <dbReference type="NCBI Taxonomy" id="1655543"/>
    <lineage>
        <taxon>Bacteria</taxon>
        <taxon>Pseudomonadati</taxon>
        <taxon>Pseudomonadota</taxon>
        <taxon>Alphaproteobacteria</taxon>
        <taxon>Rhodobacterales</taxon>
        <taxon>Roseobacteraceae</taxon>
        <taxon>Octadecabacter</taxon>
    </lineage>
</organism>
<reference evidence="3" key="1">
    <citation type="submission" date="2017-05" db="EMBL/GenBank/DDBJ databases">
        <authorList>
            <person name="Rodrigo-Torres L."/>
            <person name="Arahal R. D."/>
            <person name="Lucena T."/>
        </authorList>
    </citation>
    <scope>NUCLEOTIDE SEQUENCE [LARGE SCALE GENOMIC DNA]</scope>
    <source>
        <strain evidence="3">CECT 8868</strain>
    </source>
</reference>
<dbReference type="AlphaFoldDB" id="A0A238KP77"/>
<evidence type="ECO:0000313" key="2">
    <source>
        <dbReference type="EMBL" id="SMX43836.1"/>
    </source>
</evidence>
<keyword evidence="1" id="KW-1133">Transmembrane helix</keyword>
<feature type="transmembrane region" description="Helical" evidence="1">
    <location>
        <begin position="40"/>
        <end position="60"/>
    </location>
</feature>